<evidence type="ECO:0000256" key="1">
    <source>
        <dbReference type="SAM" id="MobiDB-lite"/>
    </source>
</evidence>
<evidence type="ECO:0000259" key="2">
    <source>
        <dbReference type="Pfam" id="PF22980"/>
    </source>
</evidence>
<feature type="region of interest" description="Disordered" evidence="1">
    <location>
        <begin position="57"/>
        <end position="102"/>
    </location>
</feature>
<feature type="compositionally biased region" description="Basic and acidic residues" evidence="1">
    <location>
        <begin position="174"/>
        <end position="188"/>
    </location>
</feature>
<keyword evidence="4" id="KW-1185">Reference proteome</keyword>
<organism evidence="3 4">
    <name type="scientific">Blastomyces percursus</name>
    <dbReference type="NCBI Taxonomy" id="1658174"/>
    <lineage>
        <taxon>Eukaryota</taxon>
        <taxon>Fungi</taxon>
        <taxon>Dikarya</taxon>
        <taxon>Ascomycota</taxon>
        <taxon>Pezizomycotina</taxon>
        <taxon>Eurotiomycetes</taxon>
        <taxon>Eurotiomycetidae</taxon>
        <taxon>Onygenales</taxon>
        <taxon>Ajellomycetaceae</taxon>
        <taxon>Blastomyces</taxon>
    </lineage>
</organism>
<dbReference type="EMBL" id="LGTZ01000013">
    <property type="protein sequence ID" value="OJD28370.1"/>
    <property type="molecule type" value="Genomic_DNA"/>
</dbReference>
<feature type="compositionally biased region" description="Low complexity" evidence="1">
    <location>
        <begin position="71"/>
        <end position="81"/>
    </location>
</feature>
<proteinExistence type="predicted"/>
<reference evidence="3 4" key="1">
    <citation type="submission" date="2015-08" db="EMBL/GenBank/DDBJ databases">
        <title>Emmonsia species relationships and genome sequence.</title>
        <authorList>
            <person name="Cuomo C.A."/>
            <person name="Schwartz I.S."/>
            <person name="Kenyon C."/>
            <person name="De Hoog G.S."/>
            <person name="Govender N.P."/>
            <person name="Botha A."/>
            <person name="Moreno L."/>
            <person name="De Vries M."/>
            <person name="Munoz J.F."/>
            <person name="Stielow J.B."/>
        </authorList>
    </citation>
    <scope>NUCLEOTIDE SEQUENCE [LARGE SCALE GENOMIC DNA]</scope>
    <source>
        <strain evidence="3 4">EI222</strain>
    </source>
</reference>
<evidence type="ECO:0000313" key="3">
    <source>
        <dbReference type="EMBL" id="OJD28370.1"/>
    </source>
</evidence>
<feature type="domain" description="Myb-like DNA-binding" evidence="2">
    <location>
        <begin position="8"/>
        <end position="54"/>
    </location>
</feature>
<feature type="region of interest" description="Disordered" evidence="1">
    <location>
        <begin position="153"/>
        <end position="197"/>
    </location>
</feature>
<sequence>MPSKTQADVNLWFLYTCLQMSDYKTIDFNAVGEATSLNPPAARMRFSRLKKAIETGTTNSIVSTERPCQYKSKQQGKSGQRQPKRPIVKKETQMQNSGYPIDNPIKADAEMGMESYPMIYNQQEIRAKCASGHYEADDGDTDDDIPLATKRKAAQDREANKKQKQMRVSSPAGIKDEPTSNDTNHAETHGSNNTVPHNELIALDSITSIDGCKQMPYSHRYTTRNMSMTLAPPVPTTILQDMMPRYVSAFTSDDSNNSYNQFTSRAPQQGFSYDPYWSSWPSTISQTTHPRDPSAARSLSTRTSGYVCSPGIGQNNSVAPWTKYRIPNITITDTDPYGVRNPLCPGSTNAVDKVQMAINEALFSPGSKAFDCSYAGSTETNVVSTRLDND</sequence>
<dbReference type="OrthoDB" id="3944408at2759"/>
<name>A0A1J9QJW2_9EURO</name>
<dbReference type="Proteomes" id="UP000242791">
    <property type="component" value="Unassembled WGS sequence"/>
</dbReference>
<comment type="caution">
    <text evidence="3">The sequence shown here is derived from an EMBL/GenBank/DDBJ whole genome shotgun (WGS) entry which is preliminary data.</text>
</comment>
<dbReference type="VEuPathDB" id="FungiDB:ACJ73_00211"/>
<dbReference type="InterPro" id="IPR054505">
    <property type="entry name" value="Myb_DNA-bind_8"/>
</dbReference>
<accession>A0A1J9QJW2</accession>
<protein>
    <recommendedName>
        <fullName evidence="2">Myb-like DNA-binding domain-containing protein</fullName>
    </recommendedName>
</protein>
<dbReference type="AlphaFoldDB" id="A0A1J9QJW2"/>
<dbReference type="STRING" id="1658174.A0A1J9QJW2"/>
<dbReference type="Pfam" id="PF22980">
    <property type="entry name" value="Myb_DNA-bind_8"/>
    <property type="match status" value="1"/>
</dbReference>
<gene>
    <name evidence="3" type="ORF">ACJ73_00211</name>
</gene>
<evidence type="ECO:0000313" key="4">
    <source>
        <dbReference type="Proteomes" id="UP000242791"/>
    </source>
</evidence>